<dbReference type="RefSeq" id="WP_124026968.1">
    <property type="nucleotide sequence ID" value="NZ_JBHRSN010000015.1"/>
</dbReference>
<sequence length="100" mass="11205">MSTHATAGFIVDAEVFDNNKLIGKPRLIVEANEKARVFLDGVYDLTLIVTPKQANELALTTRILIDDQRSTPTLDAHLGEHFSVKQGNHKFVFIVRKTDE</sequence>
<organism evidence="1 2">
    <name type="scientific">Alteromonas sediminis</name>
    <dbReference type="NCBI Taxonomy" id="2259342"/>
    <lineage>
        <taxon>Bacteria</taxon>
        <taxon>Pseudomonadati</taxon>
        <taxon>Pseudomonadota</taxon>
        <taxon>Gammaproteobacteria</taxon>
        <taxon>Alteromonadales</taxon>
        <taxon>Alteromonadaceae</taxon>
        <taxon>Alteromonas/Salinimonas group</taxon>
        <taxon>Alteromonas</taxon>
    </lineage>
</organism>
<dbReference type="AlphaFoldDB" id="A0A3N5Y270"/>
<proteinExistence type="predicted"/>
<dbReference type="EMBL" id="RPOK01000002">
    <property type="protein sequence ID" value="RPJ67063.1"/>
    <property type="molecule type" value="Genomic_DNA"/>
</dbReference>
<protein>
    <submittedName>
        <fullName evidence="1">Uncharacterized protein</fullName>
    </submittedName>
</protein>
<keyword evidence="2" id="KW-1185">Reference proteome</keyword>
<reference evidence="1 2" key="1">
    <citation type="submission" date="2018-11" db="EMBL/GenBank/DDBJ databases">
        <authorList>
            <person name="Ye M.-Q."/>
            <person name="Du Z.-J."/>
        </authorList>
    </citation>
    <scope>NUCLEOTIDE SEQUENCE [LARGE SCALE GENOMIC DNA]</scope>
    <source>
        <strain evidence="1 2">U0105</strain>
    </source>
</reference>
<evidence type="ECO:0000313" key="1">
    <source>
        <dbReference type="EMBL" id="RPJ67063.1"/>
    </source>
</evidence>
<gene>
    <name evidence="1" type="ORF">DRW07_05845</name>
</gene>
<name>A0A3N5Y270_9ALTE</name>
<accession>A0A3N5Y270</accession>
<dbReference type="Proteomes" id="UP000275281">
    <property type="component" value="Unassembled WGS sequence"/>
</dbReference>
<comment type="caution">
    <text evidence="1">The sequence shown here is derived from an EMBL/GenBank/DDBJ whole genome shotgun (WGS) entry which is preliminary data.</text>
</comment>
<evidence type="ECO:0000313" key="2">
    <source>
        <dbReference type="Proteomes" id="UP000275281"/>
    </source>
</evidence>